<reference evidence="5" key="1">
    <citation type="submission" date="2025-08" db="UniProtKB">
        <authorList>
            <consortium name="RefSeq"/>
        </authorList>
    </citation>
    <scope>IDENTIFICATION</scope>
    <source>
        <strain evidence="5">Airmid</strain>
    </source>
</reference>
<name>A0A6P6XU39_DERPT</name>
<evidence type="ECO:0000256" key="2">
    <source>
        <dbReference type="ARBA" id="ARBA00022801"/>
    </source>
</evidence>
<dbReference type="PROSITE" id="PS50056">
    <property type="entry name" value="TYR_PHOSPHATASE_2"/>
    <property type="match status" value="1"/>
</dbReference>
<keyword evidence="2" id="KW-0378">Hydrolase</keyword>
<dbReference type="AlphaFoldDB" id="A0A6P6XU39"/>
<protein>
    <submittedName>
        <fullName evidence="5">MAP kinase phosphatase with leucine-rich repeats protein 1-like</fullName>
    </submittedName>
</protein>
<dbReference type="InterPro" id="IPR016130">
    <property type="entry name" value="Tyr_Pase_AS"/>
</dbReference>
<dbReference type="GeneID" id="113791273"/>
<keyword evidence="3" id="KW-0904">Protein phosphatase</keyword>
<evidence type="ECO:0000313" key="4">
    <source>
        <dbReference type="Proteomes" id="UP000515146"/>
    </source>
</evidence>
<dbReference type="OrthoDB" id="285418at2759"/>
<organism evidence="4 5">
    <name type="scientific">Dermatophagoides pteronyssinus</name>
    <name type="common">European house dust mite</name>
    <dbReference type="NCBI Taxonomy" id="6956"/>
    <lineage>
        <taxon>Eukaryota</taxon>
        <taxon>Metazoa</taxon>
        <taxon>Ecdysozoa</taxon>
        <taxon>Arthropoda</taxon>
        <taxon>Chelicerata</taxon>
        <taxon>Arachnida</taxon>
        <taxon>Acari</taxon>
        <taxon>Acariformes</taxon>
        <taxon>Sarcoptiformes</taxon>
        <taxon>Astigmata</taxon>
        <taxon>Psoroptidia</taxon>
        <taxon>Analgoidea</taxon>
        <taxon>Pyroglyphidae</taxon>
        <taxon>Dermatophagoidinae</taxon>
        <taxon>Dermatophagoides</taxon>
    </lineage>
</organism>
<evidence type="ECO:0000313" key="5">
    <source>
        <dbReference type="RefSeq" id="XP_027196830.1"/>
    </source>
</evidence>
<comment type="similarity">
    <text evidence="1">Belongs to the protein-tyrosine phosphatase family. Non-receptor class dual specificity subfamily.</text>
</comment>
<dbReference type="InterPro" id="IPR029021">
    <property type="entry name" value="Prot-tyrosine_phosphatase-like"/>
</dbReference>
<dbReference type="PROSITE" id="PS00383">
    <property type="entry name" value="TYR_PHOSPHATASE_1"/>
    <property type="match status" value="1"/>
</dbReference>
<dbReference type="PANTHER" id="PTHR45961:SF6">
    <property type="entry name" value="IP21249P"/>
    <property type="match status" value="1"/>
</dbReference>
<sequence length="438" mass="50736">MDKKDQRKKDGPRTKPSPKTPLIKNQKLRSKSSSNLHANEKKRSSKSSDLHIKQKTPASAPTKKSNSRSESPKLTESMKEMTKVLQHCPLSNSEEMKRLRSIEKLANRTSSSSLRNKEQRTASNSKQPAQPRKPSSDQNINLCEREESTACQLSRSKMELIRKMDGFQPKTTSNTNNRKRVRLPKNEQHLLNPGPGILERAQKAEHTLFGLKVVRETMTKILTQSKQEQIRKNPRTLEKYRILLSEPFNQMSIILDHLGLTGAFGITKEHLELFQKYPVRCFINVTYELPLFQPTECESFRVPVADDKDEDLSRYFDDVTDKIEQIHHRNQATIVHCMAGVSRSASFVIAYLIRYQRMSMKEAFEHAKRARSCINPNISFLGQLVEFERKCRDHNNNNYRSKSMTKMVKHSMNGIDKELPDFIVESYLDEYLHEFELD</sequence>
<dbReference type="InterPro" id="IPR000387">
    <property type="entry name" value="Tyr_Pase_dom"/>
</dbReference>
<evidence type="ECO:0000256" key="1">
    <source>
        <dbReference type="ARBA" id="ARBA00008601"/>
    </source>
</evidence>
<dbReference type="FunCoup" id="A0A6P6XU39">
    <property type="interactions" value="9"/>
</dbReference>
<dbReference type="SMART" id="SM00195">
    <property type="entry name" value="DSPc"/>
    <property type="match status" value="1"/>
</dbReference>
<proteinExistence type="inferred from homology"/>
<dbReference type="GO" id="GO:0005737">
    <property type="term" value="C:cytoplasm"/>
    <property type="evidence" value="ECO:0007669"/>
    <property type="project" value="TreeGrafter"/>
</dbReference>
<dbReference type="InterPro" id="IPR020422">
    <property type="entry name" value="TYR_PHOSPHATASE_DUAL_dom"/>
</dbReference>
<dbReference type="CDD" id="cd14514">
    <property type="entry name" value="DUSP14-like"/>
    <property type="match status" value="1"/>
</dbReference>
<dbReference type="InterPro" id="IPR000340">
    <property type="entry name" value="Dual-sp_phosphatase_cat-dom"/>
</dbReference>
<dbReference type="Pfam" id="PF00782">
    <property type="entry name" value="DSPc"/>
    <property type="match status" value="1"/>
</dbReference>
<dbReference type="RefSeq" id="XP_027196830.1">
    <property type="nucleotide sequence ID" value="XM_027341029.1"/>
</dbReference>
<dbReference type="PROSITE" id="PS50054">
    <property type="entry name" value="TYR_PHOSPHATASE_DUAL"/>
    <property type="match status" value="1"/>
</dbReference>
<dbReference type="GO" id="GO:0004721">
    <property type="term" value="F:phosphoprotein phosphatase activity"/>
    <property type="evidence" value="ECO:0007669"/>
    <property type="project" value="UniProtKB-KW"/>
</dbReference>
<dbReference type="Gene3D" id="3.90.190.10">
    <property type="entry name" value="Protein tyrosine phosphatase superfamily"/>
    <property type="match status" value="1"/>
</dbReference>
<keyword evidence="4" id="KW-1185">Reference proteome</keyword>
<dbReference type="InterPro" id="IPR052103">
    <property type="entry name" value="Dual_spec_Phospatases"/>
</dbReference>
<evidence type="ECO:0000256" key="3">
    <source>
        <dbReference type="ARBA" id="ARBA00022912"/>
    </source>
</evidence>
<dbReference type="InParanoid" id="A0A6P6XU39"/>
<dbReference type="SUPFAM" id="SSF52799">
    <property type="entry name" value="(Phosphotyrosine protein) phosphatases II"/>
    <property type="match status" value="1"/>
</dbReference>
<accession>A0A6P6XU39</accession>
<gene>
    <name evidence="5" type="primary">LOC113791273</name>
</gene>
<dbReference type="KEGG" id="dpte:113791273"/>
<dbReference type="Proteomes" id="UP000515146">
    <property type="component" value="Unplaced"/>
</dbReference>
<dbReference type="PANTHER" id="PTHR45961">
    <property type="entry name" value="IP21249P"/>
    <property type="match status" value="1"/>
</dbReference>